<organism evidence="2 3">
    <name type="scientific">Streptomyces xanthophaeus</name>
    <dbReference type="NCBI Taxonomy" id="67385"/>
    <lineage>
        <taxon>Bacteria</taxon>
        <taxon>Bacillati</taxon>
        <taxon>Actinomycetota</taxon>
        <taxon>Actinomycetes</taxon>
        <taxon>Kitasatosporales</taxon>
        <taxon>Streptomycetaceae</taxon>
        <taxon>Streptomyces</taxon>
    </lineage>
</organism>
<proteinExistence type="predicted"/>
<dbReference type="EMBL" id="BNEE01000006">
    <property type="protein sequence ID" value="GHI89140.1"/>
    <property type="molecule type" value="Genomic_DNA"/>
</dbReference>
<protein>
    <submittedName>
        <fullName evidence="2">Reductase</fullName>
    </submittedName>
</protein>
<evidence type="ECO:0000313" key="2">
    <source>
        <dbReference type="EMBL" id="GHI89140.1"/>
    </source>
</evidence>
<dbReference type="SUPFAM" id="SSF51735">
    <property type="entry name" value="NAD(P)-binding Rossmann-fold domains"/>
    <property type="match status" value="1"/>
</dbReference>
<dbReference type="PANTHER" id="PTHR48079:SF6">
    <property type="entry name" value="NAD(P)-BINDING DOMAIN-CONTAINING PROTEIN-RELATED"/>
    <property type="match status" value="1"/>
</dbReference>
<name>A0A919H2H7_9ACTN</name>
<dbReference type="InterPro" id="IPR001509">
    <property type="entry name" value="Epimerase_deHydtase"/>
</dbReference>
<accession>A0A919H2H7</accession>
<dbReference type="Gene3D" id="3.40.50.720">
    <property type="entry name" value="NAD(P)-binding Rossmann-like Domain"/>
    <property type="match status" value="1"/>
</dbReference>
<comment type="caution">
    <text evidence="2">The sequence shown here is derived from an EMBL/GenBank/DDBJ whole genome shotgun (WGS) entry which is preliminary data.</text>
</comment>
<feature type="domain" description="NAD-dependent epimerase/dehydratase" evidence="1">
    <location>
        <begin position="3"/>
        <end position="217"/>
    </location>
</feature>
<dbReference type="Proteomes" id="UP000600026">
    <property type="component" value="Unassembled WGS sequence"/>
</dbReference>
<dbReference type="InterPro" id="IPR036291">
    <property type="entry name" value="NAD(P)-bd_dom_sf"/>
</dbReference>
<dbReference type="GO" id="GO:0004029">
    <property type="term" value="F:aldehyde dehydrogenase (NAD+) activity"/>
    <property type="evidence" value="ECO:0007669"/>
    <property type="project" value="TreeGrafter"/>
</dbReference>
<reference evidence="2" key="1">
    <citation type="submission" date="2020-09" db="EMBL/GenBank/DDBJ databases">
        <title>Whole genome shotgun sequence of Streptomyces xanthophaeus NBRC 12829.</title>
        <authorList>
            <person name="Komaki H."/>
            <person name="Tamura T."/>
        </authorList>
    </citation>
    <scope>NUCLEOTIDE SEQUENCE</scope>
    <source>
        <strain evidence="2">NBRC 12829</strain>
    </source>
</reference>
<dbReference type="InterPro" id="IPR051783">
    <property type="entry name" value="NAD(P)-dependent_oxidoreduct"/>
</dbReference>
<evidence type="ECO:0000259" key="1">
    <source>
        <dbReference type="Pfam" id="PF01370"/>
    </source>
</evidence>
<keyword evidence="3" id="KW-1185">Reference proteome</keyword>
<dbReference type="AlphaFoldDB" id="A0A919H2H7"/>
<dbReference type="OrthoDB" id="7941246at2"/>
<gene>
    <name evidence="2" type="ORF">Sxan_65040</name>
</gene>
<dbReference type="PANTHER" id="PTHR48079">
    <property type="entry name" value="PROTEIN YEEZ"/>
    <property type="match status" value="1"/>
</dbReference>
<evidence type="ECO:0000313" key="3">
    <source>
        <dbReference type="Proteomes" id="UP000600026"/>
    </source>
</evidence>
<sequence>MKMLVLGGTAFLSHAVAAEGVRRGHEVLCAARGTSGKVPEGATLVTVDRDAPDGLAPLAGTRFDAVVDVATMSYPWVRDALAALGARAGHWTFVSSINVYADAVTTGQDEDAPLHEPATSGADAEERIKHPHLYGGIKVASENAVREAVGDRALIVRSGLIVGPGDVSDRFGYWPARISQGGRVVVPDTLEQPVQYVDVRDMAAWIVDAGEQGTSGTYNGVGATRPLGELLADVVEAVGPPDTELVPVPVAQLEAAGVQVWRGEKSLPVWVPPEDYGFMAHDHSRALGAGLRHRPLAEVAADVLAHERALGLDRERKAGLTAAEETELLQALKEDLR</sequence>
<dbReference type="Pfam" id="PF01370">
    <property type="entry name" value="Epimerase"/>
    <property type="match status" value="1"/>
</dbReference>
<dbReference type="RefSeq" id="WP_031138771.1">
    <property type="nucleotide sequence ID" value="NZ_BNEE01000006.1"/>
</dbReference>
<dbReference type="GO" id="GO:0005737">
    <property type="term" value="C:cytoplasm"/>
    <property type="evidence" value="ECO:0007669"/>
    <property type="project" value="TreeGrafter"/>
</dbReference>